<reference evidence="4 5" key="1">
    <citation type="submission" date="2019-07" db="EMBL/GenBank/DDBJ databases">
        <title>Genome sequencing for Formosa sp. PS13.</title>
        <authorList>
            <person name="Park S.-J."/>
        </authorList>
    </citation>
    <scope>NUCLEOTIDE SEQUENCE [LARGE SCALE GENOMIC DNA]</scope>
    <source>
        <strain evidence="4 5">PS13</strain>
    </source>
</reference>
<dbReference type="AlphaFoldDB" id="A0A516GVA7"/>
<dbReference type="GO" id="GO:0030246">
    <property type="term" value="F:carbohydrate binding"/>
    <property type="evidence" value="ECO:0007669"/>
    <property type="project" value="InterPro"/>
</dbReference>
<name>A0A516GVA7_9FLAO</name>
<gene>
    <name evidence="4" type="ORF">FNB79_16260</name>
</gene>
<dbReference type="KEGG" id="fop:FNB79_16260"/>
<dbReference type="EMBL" id="CP041637">
    <property type="protein sequence ID" value="QDO95458.1"/>
    <property type="molecule type" value="Genomic_DNA"/>
</dbReference>
<dbReference type="OrthoDB" id="5621785at2"/>
<evidence type="ECO:0000256" key="2">
    <source>
        <dbReference type="ARBA" id="ARBA00011245"/>
    </source>
</evidence>
<organism evidence="4 5">
    <name type="scientific">Formosa sediminum</name>
    <dbReference type="NCBI Taxonomy" id="2594004"/>
    <lineage>
        <taxon>Bacteria</taxon>
        <taxon>Pseudomonadati</taxon>
        <taxon>Bacteroidota</taxon>
        <taxon>Flavobacteriia</taxon>
        <taxon>Flavobacteriales</taxon>
        <taxon>Flavobacteriaceae</taxon>
        <taxon>Formosa</taxon>
    </lineage>
</organism>
<keyword evidence="3" id="KW-0106">Calcium</keyword>
<keyword evidence="5" id="KW-1185">Reference proteome</keyword>
<comment type="cofactor">
    <cofactor evidence="1">
        <name>Ca(2+)</name>
        <dbReference type="ChEBI" id="CHEBI:29108"/>
    </cofactor>
</comment>
<dbReference type="SUPFAM" id="SSF51126">
    <property type="entry name" value="Pectin lyase-like"/>
    <property type="match status" value="1"/>
</dbReference>
<dbReference type="InterPro" id="IPR012334">
    <property type="entry name" value="Pectin_lyas_fold"/>
</dbReference>
<sequence>MNIKILIYMLCLAGCFVNQGYAQKETYLKYPHTEISNDNVTMSLFLPDHKKGYYQGSYWDWSGLIASLKYKGQSIFKASSLNQKSKTIENFSGPKFTASLGYSESTSSEKFIRLGVGILQKSKHVVNNSGQTECKILDHGTWKTNYGADWIDFTHTISSDFGYAYIYKKTVKLSKQGFVVEHSLQNTGSKPMHLDFNTENTFITEDNKVKLPFQIIYPYKIKTENILEDYVNISGNAIQFTKALGDLNVNLDLKGFETITPNTKLTIENPNSGVGLTMSIDQNLSKEQVFANGNLISVGNSIAISVPVNGEKTWTTHYFLYDTKSFQKHVNYKINKVKIESEVYTIMQDKWNNAFKHVSYPEQFLDYVIEVSPGESIQSAIDMASAAGGGVVVVKKGIHYLKDTLLPRSNVTLVGERQAETIIMQGPDMLVSGINVEPEHQVTDFVIKDLILQGTRKGKANGIRMSGKNESRHNRIMFQNITVRDWSAQGVHLKRTDNIIMDHCDFQYNGSGGGLYHNVYFLYNKYILQSDCDMSNPIKGKGNKYTSCEFVLAQRCKIRDANGNGIQADHEEAGYIFLHKFDISGCGRVALWFPCENYYDKYNYTENAKYAPQNIILNRCKVVDNTWGAMWRSVKESYVINCTFNNKKTDMGLLHCDVTIENSDFITGNQTYSSVNQWPGDVKLLW</sequence>
<dbReference type="InterPro" id="IPR014718">
    <property type="entry name" value="GH-type_carb-bd"/>
</dbReference>
<comment type="subunit">
    <text evidence="2">Monomer.</text>
</comment>
<evidence type="ECO:0008006" key="6">
    <source>
        <dbReference type="Google" id="ProtNLM"/>
    </source>
</evidence>
<protein>
    <recommendedName>
        <fullName evidence="6">Right-handed parallel beta-helix repeat-containing protein</fullName>
    </recommendedName>
</protein>
<accession>A0A516GVA7</accession>
<dbReference type="Gene3D" id="2.160.20.10">
    <property type="entry name" value="Single-stranded right-handed beta-helix, Pectin lyase-like"/>
    <property type="match status" value="1"/>
</dbReference>
<dbReference type="RefSeq" id="WP_143382364.1">
    <property type="nucleotide sequence ID" value="NZ_CP041637.1"/>
</dbReference>
<dbReference type="Proteomes" id="UP000319209">
    <property type="component" value="Chromosome"/>
</dbReference>
<proteinExistence type="predicted"/>
<dbReference type="InterPro" id="IPR011050">
    <property type="entry name" value="Pectin_lyase_fold/virulence"/>
</dbReference>
<dbReference type="Gene3D" id="2.70.98.10">
    <property type="match status" value="1"/>
</dbReference>
<evidence type="ECO:0000256" key="1">
    <source>
        <dbReference type="ARBA" id="ARBA00001913"/>
    </source>
</evidence>
<evidence type="ECO:0000313" key="5">
    <source>
        <dbReference type="Proteomes" id="UP000319209"/>
    </source>
</evidence>
<evidence type="ECO:0000313" key="4">
    <source>
        <dbReference type="EMBL" id="QDO95458.1"/>
    </source>
</evidence>
<evidence type="ECO:0000256" key="3">
    <source>
        <dbReference type="ARBA" id="ARBA00022837"/>
    </source>
</evidence>